<feature type="transmembrane region" description="Helical" evidence="7">
    <location>
        <begin position="208"/>
        <end position="231"/>
    </location>
</feature>
<protein>
    <submittedName>
        <fullName evidence="9">Sodium-coupled neutral amino acid transporter 10</fullName>
    </submittedName>
</protein>
<evidence type="ECO:0000256" key="7">
    <source>
        <dbReference type="SAM" id="Phobius"/>
    </source>
</evidence>
<evidence type="ECO:0000256" key="1">
    <source>
        <dbReference type="ARBA" id="ARBA00004141"/>
    </source>
</evidence>
<comment type="subcellular location">
    <subcellularLocation>
        <location evidence="1">Membrane</location>
        <topology evidence="1">Multi-pass membrane protein</topology>
    </subcellularLocation>
</comment>
<feature type="transmembrane region" description="Helical" evidence="7">
    <location>
        <begin position="98"/>
        <end position="119"/>
    </location>
</feature>
<evidence type="ECO:0000256" key="2">
    <source>
        <dbReference type="ARBA" id="ARBA00022448"/>
    </source>
</evidence>
<dbReference type="OrthoDB" id="513400at2759"/>
<keyword evidence="4" id="KW-0029">Amino-acid transport</keyword>
<keyword evidence="3 7" id="KW-0812">Transmembrane</keyword>
<keyword evidence="6 7" id="KW-0472">Membrane</keyword>
<keyword evidence="2" id="KW-0813">Transport</keyword>
<dbReference type="EMBL" id="MTYJ01000114">
    <property type="protein sequence ID" value="OQV13870.1"/>
    <property type="molecule type" value="Genomic_DNA"/>
</dbReference>
<feature type="transmembrane region" description="Helical" evidence="7">
    <location>
        <begin position="139"/>
        <end position="159"/>
    </location>
</feature>
<dbReference type="GO" id="GO:0016020">
    <property type="term" value="C:membrane"/>
    <property type="evidence" value="ECO:0007669"/>
    <property type="project" value="UniProtKB-SubCell"/>
</dbReference>
<feature type="transmembrane region" description="Helical" evidence="7">
    <location>
        <begin position="364"/>
        <end position="384"/>
    </location>
</feature>
<evidence type="ECO:0000313" key="10">
    <source>
        <dbReference type="Proteomes" id="UP000192578"/>
    </source>
</evidence>
<reference evidence="10" key="1">
    <citation type="submission" date="2017-01" db="EMBL/GenBank/DDBJ databases">
        <title>Comparative genomics of anhydrobiosis in the tardigrade Hypsibius dujardini.</title>
        <authorList>
            <person name="Yoshida Y."/>
            <person name="Koutsovoulos G."/>
            <person name="Laetsch D."/>
            <person name="Stevens L."/>
            <person name="Kumar S."/>
            <person name="Horikawa D."/>
            <person name="Ishino K."/>
            <person name="Komine S."/>
            <person name="Tomita M."/>
            <person name="Blaxter M."/>
            <person name="Arakawa K."/>
        </authorList>
    </citation>
    <scope>NUCLEOTIDE SEQUENCE [LARGE SCALE GENOMIC DNA]</scope>
    <source>
        <strain evidence="10">Z151</strain>
    </source>
</reference>
<feature type="transmembrane region" description="Helical" evidence="7">
    <location>
        <begin position="396"/>
        <end position="423"/>
    </location>
</feature>
<name>A0A1W0WF80_HYPEX</name>
<accession>A0A1W0WF80</accession>
<dbReference type="Pfam" id="PF01490">
    <property type="entry name" value="Aa_trans"/>
    <property type="match status" value="1"/>
</dbReference>
<dbReference type="AlphaFoldDB" id="A0A1W0WF80"/>
<feature type="transmembrane region" description="Helical" evidence="7">
    <location>
        <begin position="243"/>
        <end position="266"/>
    </location>
</feature>
<keyword evidence="10" id="KW-1185">Reference proteome</keyword>
<evidence type="ECO:0000256" key="4">
    <source>
        <dbReference type="ARBA" id="ARBA00022970"/>
    </source>
</evidence>
<evidence type="ECO:0000256" key="5">
    <source>
        <dbReference type="ARBA" id="ARBA00022989"/>
    </source>
</evidence>
<feature type="transmembrane region" description="Helical" evidence="7">
    <location>
        <begin position="41"/>
        <end position="64"/>
    </location>
</feature>
<evidence type="ECO:0000313" key="9">
    <source>
        <dbReference type="EMBL" id="OQV13870.1"/>
    </source>
</evidence>
<feature type="transmembrane region" description="Helical" evidence="7">
    <location>
        <begin position="290"/>
        <end position="311"/>
    </location>
</feature>
<dbReference type="GO" id="GO:0015179">
    <property type="term" value="F:L-amino acid transmembrane transporter activity"/>
    <property type="evidence" value="ECO:0007669"/>
    <property type="project" value="TreeGrafter"/>
</dbReference>
<feature type="transmembrane region" description="Helical" evidence="7">
    <location>
        <begin position="166"/>
        <end position="188"/>
    </location>
</feature>
<dbReference type="InterPro" id="IPR013057">
    <property type="entry name" value="AA_transpt_TM"/>
</dbReference>
<dbReference type="PANTHER" id="PTHR22950">
    <property type="entry name" value="AMINO ACID TRANSPORTER"/>
    <property type="match status" value="1"/>
</dbReference>
<evidence type="ECO:0000256" key="3">
    <source>
        <dbReference type="ARBA" id="ARBA00022692"/>
    </source>
</evidence>
<feature type="domain" description="Amino acid transporter transmembrane" evidence="8">
    <location>
        <begin position="25"/>
        <end position="417"/>
    </location>
</feature>
<sequence length="447" mass="48619">MDLTIKGRSHGILSFFFHSASLDLQNVITMGNSIIGVSILAMPWCFAKVGVLLGTILLILGGWLTRQSCTLLLDASIANRCFSYEYLSLMICGKWAKLAVEICTIGFLLGVCVAFLVTMADLLPPVISRLLNVPESGTLRALTLTVIAIFIALPLSLVYKISNLSNLSAFSIAFYILLALKVFLDALANPQGPNSWYRDSQSWAPQNFLAVFPIFATGLSCQTQVFVMYESLSEPSPHRMKGIIADAVFMCILLYWSVGFFGYLAFSGTGVKGDILLNLTDTALSDVVKILYAVTAAISFPLCIFPCQRSVETLINKSGGIVSNKMEEESLFQSTAITVILVVITLVTSLFIPDIETILNLSGSTMGAFICFVLPAVIVMRTAIIQAKGPMTISTLFSVVIVLAVGIGMMLACLYQVSFVAILQPWLWQFSDTQGDFLVEETADTMD</sequence>
<organism evidence="9 10">
    <name type="scientific">Hypsibius exemplaris</name>
    <name type="common">Freshwater tardigrade</name>
    <dbReference type="NCBI Taxonomy" id="2072580"/>
    <lineage>
        <taxon>Eukaryota</taxon>
        <taxon>Metazoa</taxon>
        <taxon>Ecdysozoa</taxon>
        <taxon>Tardigrada</taxon>
        <taxon>Eutardigrada</taxon>
        <taxon>Parachela</taxon>
        <taxon>Hypsibioidea</taxon>
        <taxon>Hypsibiidae</taxon>
        <taxon>Hypsibius</taxon>
    </lineage>
</organism>
<comment type="caution">
    <text evidence="9">The sequence shown here is derived from an EMBL/GenBank/DDBJ whole genome shotgun (WGS) entry which is preliminary data.</text>
</comment>
<evidence type="ECO:0000259" key="8">
    <source>
        <dbReference type="Pfam" id="PF01490"/>
    </source>
</evidence>
<dbReference type="Proteomes" id="UP000192578">
    <property type="component" value="Unassembled WGS sequence"/>
</dbReference>
<gene>
    <name evidence="9" type="ORF">BV898_11868</name>
</gene>
<evidence type="ECO:0000256" key="6">
    <source>
        <dbReference type="ARBA" id="ARBA00023136"/>
    </source>
</evidence>
<dbReference type="PANTHER" id="PTHR22950:SF646">
    <property type="entry name" value="SODIUM-COUPLED NEUTRAL AMINO ACID TRANSPORTER 10-RELATED"/>
    <property type="match status" value="1"/>
</dbReference>
<keyword evidence="5 7" id="KW-1133">Transmembrane helix</keyword>
<feature type="transmembrane region" description="Helical" evidence="7">
    <location>
        <begin position="331"/>
        <end position="352"/>
    </location>
</feature>
<proteinExistence type="predicted"/>